<dbReference type="EMBL" id="UFXZ01000001">
    <property type="protein sequence ID" value="STC83611.1"/>
    <property type="molecule type" value="Genomic_DNA"/>
</dbReference>
<dbReference type="RefSeq" id="WP_024523962.1">
    <property type="nucleotide sequence ID" value="NZ_CP016043.1"/>
</dbReference>
<sequence>MTSGKVSRKFVILLATMLFLLAYIGIAKIDIVSPGTGVITGASDKLVIVSPDSGFISKFDLKTGSEVKVGDILFSYTNLDVFHQEKTLNELVLFADKRIRVLEEDQRLLKIILDENVTDEVKLQVENDNDFDQELSAHKFLNEYLSLKFEAENLKHRESKMLEERDDLQNRQALLKKKGNLLRLAGAPEIEIINNKTEISQIISQITAGDISLLSLQNDIKLADKRFRSSILEQLSSNSEQLVQLRRERLENVGQLDLLRNKIKANSVVSPIMGVILSLERNFDKGSYVESSQPVMTIKKNNENQVIDAKILAKYRPFIFVGAKSKIIVNSPGYKANIIGGVTKISADSFSDDEKNGLERYYKVEIKPDDESVISPEIEGVQVNVFVLSKKVTLLNYITALVGNNLVFNVW</sequence>
<gene>
    <name evidence="1" type="ORF">A9798_01690</name>
    <name evidence="2" type="ORF">NCTC12121_00351</name>
</gene>
<keyword evidence="3" id="KW-1185">Reference proteome</keyword>
<proteinExistence type="predicted"/>
<organism evidence="2 4">
    <name type="scientific">Edwardsiella hoshinae</name>
    <dbReference type="NCBI Taxonomy" id="93378"/>
    <lineage>
        <taxon>Bacteria</taxon>
        <taxon>Pseudomonadati</taxon>
        <taxon>Pseudomonadota</taxon>
        <taxon>Gammaproteobacteria</taxon>
        <taxon>Enterobacterales</taxon>
        <taxon>Hafniaceae</taxon>
        <taxon>Edwardsiella</taxon>
    </lineage>
</organism>
<dbReference type="OrthoDB" id="6465581at2"/>
<reference evidence="1 3" key="1">
    <citation type="submission" date="2016-06" db="EMBL/GenBank/DDBJ databases">
        <title>Complete genome sequence of Edwardsiella hoshinae ATCC 35051.</title>
        <authorList>
            <person name="Reichley S.R."/>
            <person name="Waldbieser G.C."/>
            <person name="Lawrence M.L."/>
            <person name="Griffin M.J."/>
        </authorList>
    </citation>
    <scope>NUCLEOTIDE SEQUENCE [LARGE SCALE GENOMIC DNA]</scope>
    <source>
        <strain evidence="1 3">ATCC 35051</strain>
    </source>
</reference>
<evidence type="ECO:0000313" key="4">
    <source>
        <dbReference type="Proteomes" id="UP000255248"/>
    </source>
</evidence>
<dbReference type="STRING" id="93378.A9798_01690"/>
<evidence type="ECO:0000313" key="3">
    <source>
        <dbReference type="Proteomes" id="UP000175893"/>
    </source>
</evidence>
<dbReference type="Proteomes" id="UP000175893">
    <property type="component" value="Chromosome"/>
</dbReference>
<protein>
    <submittedName>
        <fullName evidence="1">Hemolysin secretion protein D</fullName>
    </submittedName>
    <submittedName>
        <fullName evidence="2">Type I secretion membrane fusion protein, HlyD family</fullName>
    </submittedName>
</protein>
<dbReference type="InterPro" id="IPR050739">
    <property type="entry name" value="MFP"/>
</dbReference>
<dbReference type="PRINTS" id="PR01490">
    <property type="entry name" value="RTXTOXIND"/>
</dbReference>
<evidence type="ECO:0000313" key="1">
    <source>
        <dbReference type="EMBL" id="AOV95783.1"/>
    </source>
</evidence>
<dbReference type="PANTHER" id="PTHR30386">
    <property type="entry name" value="MEMBRANE FUSION SUBUNIT OF EMRAB-TOLC MULTIDRUG EFFLUX PUMP"/>
    <property type="match status" value="1"/>
</dbReference>
<reference evidence="2 4" key="2">
    <citation type="submission" date="2018-06" db="EMBL/GenBank/DDBJ databases">
        <authorList>
            <consortium name="Pathogen Informatics"/>
            <person name="Doyle S."/>
        </authorList>
    </citation>
    <scope>NUCLEOTIDE SEQUENCE [LARGE SCALE GENOMIC DNA]</scope>
    <source>
        <strain evidence="2 4">NCTC12121</strain>
    </source>
</reference>
<evidence type="ECO:0000313" key="2">
    <source>
        <dbReference type="EMBL" id="STC83611.1"/>
    </source>
</evidence>
<dbReference type="EMBL" id="CP016043">
    <property type="protein sequence ID" value="AOV95783.1"/>
    <property type="molecule type" value="Genomic_DNA"/>
</dbReference>
<name>A0A376D6P9_9GAMM</name>
<dbReference type="PANTHER" id="PTHR30386:SF17">
    <property type="entry name" value="ALKALINE PROTEASE SECRETION PROTEIN APRE"/>
    <property type="match status" value="1"/>
</dbReference>
<accession>A0A376D6P9</accession>
<dbReference type="KEGG" id="eho:A9798_01690"/>
<dbReference type="Proteomes" id="UP000255248">
    <property type="component" value="Unassembled WGS sequence"/>
</dbReference>
<dbReference type="AlphaFoldDB" id="A0A376D6P9"/>